<sequence>MTWSALQLLPGRAAHRGAAAALARPGGRIVTICSVGRPGTPAEVAAAVAYLAAVDAGWTTGQIVQVNGGTLLGHG</sequence>
<dbReference type="Pfam" id="PF13561">
    <property type="entry name" value="adh_short_C2"/>
    <property type="match status" value="1"/>
</dbReference>
<proteinExistence type="predicted"/>
<dbReference type="InterPro" id="IPR002347">
    <property type="entry name" value="SDR_fam"/>
</dbReference>
<dbReference type="AlphaFoldDB" id="A0A4D4J7V1"/>
<keyword evidence="2" id="KW-1185">Reference proteome</keyword>
<accession>A0A4D4J7V1</accession>
<comment type="caution">
    <text evidence="1">The sequence shown here is derived from an EMBL/GenBank/DDBJ whole genome shotgun (WGS) entry which is preliminary data.</text>
</comment>
<reference evidence="2" key="1">
    <citation type="submission" date="2019-04" db="EMBL/GenBank/DDBJ databases">
        <title>Draft genome sequence of Pseudonocardiaceae bacterium SL3-2-4.</title>
        <authorList>
            <person name="Ningsih F."/>
            <person name="Yokota A."/>
            <person name="Sakai Y."/>
            <person name="Nanatani K."/>
            <person name="Yabe S."/>
            <person name="Oetari A."/>
            <person name="Sjamsuridzal W."/>
        </authorList>
    </citation>
    <scope>NUCLEOTIDE SEQUENCE [LARGE SCALE GENOMIC DNA]</scope>
    <source>
        <strain evidence="2">SL3-2-4</strain>
    </source>
</reference>
<protein>
    <submittedName>
        <fullName evidence="1">Uncharacterized protein</fullName>
    </submittedName>
</protein>
<evidence type="ECO:0000313" key="2">
    <source>
        <dbReference type="Proteomes" id="UP000298860"/>
    </source>
</evidence>
<gene>
    <name evidence="1" type="ORF">GTS_43440</name>
</gene>
<dbReference type="Gene3D" id="3.40.50.720">
    <property type="entry name" value="NAD(P)-binding Rossmann-like Domain"/>
    <property type="match status" value="1"/>
</dbReference>
<dbReference type="InterPro" id="IPR036291">
    <property type="entry name" value="NAD(P)-bd_dom_sf"/>
</dbReference>
<organism evidence="1 2">
    <name type="scientific">Gandjariella thermophila</name>
    <dbReference type="NCBI Taxonomy" id="1931992"/>
    <lineage>
        <taxon>Bacteria</taxon>
        <taxon>Bacillati</taxon>
        <taxon>Actinomycetota</taxon>
        <taxon>Actinomycetes</taxon>
        <taxon>Pseudonocardiales</taxon>
        <taxon>Pseudonocardiaceae</taxon>
        <taxon>Gandjariella</taxon>
    </lineage>
</organism>
<dbReference type="SUPFAM" id="SSF51735">
    <property type="entry name" value="NAD(P)-binding Rossmann-fold domains"/>
    <property type="match status" value="1"/>
</dbReference>
<dbReference type="Proteomes" id="UP000298860">
    <property type="component" value="Unassembled WGS sequence"/>
</dbReference>
<dbReference type="EMBL" id="BJFL01000028">
    <property type="protein sequence ID" value="GDY32711.1"/>
    <property type="molecule type" value="Genomic_DNA"/>
</dbReference>
<name>A0A4D4J7V1_9PSEU</name>
<evidence type="ECO:0000313" key="1">
    <source>
        <dbReference type="EMBL" id="GDY32711.1"/>
    </source>
</evidence>